<dbReference type="EMBL" id="JAUEPT010000011">
    <property type="protein sequence ID" value="KAK0447735.1"/>
    <property type="molecule type" value="Genomic_DNA"/>
</dbReference>
<name>A0AA39JTQ6_9AGAR</name>
<dbReference type="InterPro" id="IPR036282">
    <property type="entry name" value="Glutathione-S-Trfase_C_sf"/>
</dbReference>
<sequence length="312" mass="34630">MSTKDTGRSYHRSCTGLALETVTKHPSSGTQDITLFGSCFCPFVQRVWVALEYLEIPYNVHEVDPYQKPKDLLEVSPKGLVPGLKLHNFSPPRALNESTVIMEYIQDVSMNSTGRSLLPPTSNPYARALVRLQSDHVNRSLVPAFYRYLQAQDTSSQIESGKEFHSSIQGLVALLERAEKEIVGVGGVSGEGEIKALSIGLGLWMKGNDDLGWIDVMAGPCKELTIHSVKVLTARYMLGLFRATNVLKDYRGFIMPSGQKFNAWMSKLLGHSAFTRTCSTEDLYLDSYERYAFNRPNTSQVANAINSGRALP</sequence>
<reference evidence="2" key="1">
    <citation type="submission" date="2023-06" db="EMBL/GenBank/DDBJ databases">
        <authorList>
            <consortium name="Lawrence Berkeley National Laboratory"/>
            <person name="Ahrendt S."/>
            <person name="Sahu N."/>
            <person name="Indic B."/>
            <person name="Wong-Bajracharya J."/>
            <person name="Merenyi Z."/>
            <person name="Ke H.-M."/>
            <person name="Monk M."/>
            <person name="Kocsube S."/>
            <person name="Drula E."/>
            <person name="Lipzen A."/>
            <person name="Balint B."/>
            <person name="Henrissat B."/>
            <person name="Andreopoulos B."/>
            <person name="Martin F.M."/>
            <person name="Harder C.B."/>
            <person name="Rigling D."/>
            <person name="Ford K.L."/>
            <person name="Foster G.D."/>
            <person name="Pangilinan J."/>
            <person name="Papanicolaou A."/>
            <person name="Barry K."/>
            <person name="LaButti K."/>
            <person name="Viragh M."/>
            <person name="Koriabine M."/>
            <person name="Yan M."/>
            <person name="Riley R."/>
            <person name="Champramary S."/>
            <person name="Plett K.L."/>
            <person name="Tsai I.J."/>
            <person name="Slot J."/>
            <person name="Sipos G."/>
            <person name="Plett J."/>
            <person name="Nagy L.G."/>
            <person name="Grigoriev I.V."/>
        </authorList>
    </citation>
    <scope>NUCLEOTIDE SEQUENCE</scope>
    <source>
        <strain evidence="2">FPL87.14</strain>
    </source>
</reference>
<proteinExistence type="predicted"/>
<dbReference type="InterPro" id="IPR050983">
    <property type="entry name" value="GST_Omega/HSP26"/>
</dbReference>
<dbReference type="InterPro" id="IPR040079">
    <property type="entry name" value="Glutathione_S-Trfase"/>
</dbReference>
<dbReference type="PROSITE" id="PS50404">
    <property type="entry name" value="GST_NTER"/>
    <property type="match status" value="1"/>
</dbReference>
<feature type="domain" description="GST N-terminal" evidence="1">
    <location>
        <begin position="31"/>
        <end position="113"/>
    </location>
</feature>
<protein>
    <submittedName>
        <fullName evidence="2">Glutathione S-transferase</fullName>
    </submittedName>
</protein>
<dbReference type="AlphaFoldDB" id="A0AA39JTQ6"/>
<dbReference type="SUPFAM" id="SSF52833">
    <property type="entry name" value="Thioredoxin-like"/>
    <property type="match status" value="1"/>
</dbReference>
<dbReference type="SFLD" id="SFLDS00019">
    <property type="entry name" value="Glutathione_Transferase_(cytos"/>
    <property type="match status" value="1"/>
</dbReference>
<evidence type="ECO:0000259" key="1">
    <source>
        <dbReference type="PROSITE" id="PS50404"/>
    </source>
</evidence>
<dbReference type="CDD" id="cd00570">
    <property type="entry name" value="GST_N_family"/>
    <property type="match status" value="1"/>
</dbReference>
<evidence type="ECO:0000313" key="3">
    <source>
        <dbReference type="Proteomes" id="UP001175226"/>
    </source>
</evidence>
<evidence type="ECO:0000313" key="2">
    <source>
        <dbReference type="EMBL" id="KAK0447735.1"/>
    </source>
</evidence>
<dbReference type="PANTHER" id="PTHR43968">
    <property type="match status" value="1"/>
</dbReference>
<dbReference type="InterPro" id="IPR004045">
    <property type="entry name" value="Glutathione_S-Trfase_N"/>
</dbReference>
<dbReference type="InterPro" id="IPR036249">
    <property type="entry name" value="Thioredoxin-like_sf"/>
</dbReference>
<dbReference type="GO" id="GO:0005737">
    <property type="term" value="C:cytoplasm"/>
    <property type="evidence" value="ECO:0007669"/>
    <property type="project" value="TreeGrafter"/>
</dbReference>
<accession>A0AA39JTQ6</accession>
<gene>
    <name evidence="2" type="ORF">EV421DRAFT_158612</name>
</gene>
<comment type="caution">
    <text evidence="2">The sequence shown here is derived from an EMBL/GenBank/DDBJ whole genome shotgun (WGS) entry which is preliminary data.</text>
</comment>
<dbReference type="Gene3D" id="3.40.30.10">
    <property type="entry name" value="Glutaredoxin"/>
    <property type="match status" value="1"/>
</dbReference>
<dbReference type="PANTHER" id="PTHR43968:SF6">
    <property type="entry name" value="GLUTATHIONE S-TRANSFERASE OMEGA"/>
    <property type="match status" value="1"/>
</dbReference>
<organism evidence="2 3">
    <name type="scientific">Armillaria borealis</name>
    <dbReference type="NCBI Taxonomy" id="47425"/>
    <lineage>
        <taxon>Eukaryota</taxon>
        <taxon>Fungi</taxon>
        <taxon>Dikarya</taxon>
        <taxon>Basidiomycota</taxon>
        <taxon>Agaricomycotina</taxon>
        <taxon>Agaricomycetes</taxon>
        <taxon>Agaricomycetidae</taxon>
        <taxon>Agaricales</taxon>
        <taxon>Marasmiineae</taxon>
        <taxon>Physalacriaceae</taxon>
        <taxon>Armillaria</taxon>
    </lineage>
</organism>
<dbReference type="SUPFAM" id="SSF47616">
    <property type="entry name" value="GST C-terminal domain-like"/>
    <property type="match status" value="1"/>
</dbReference>
<dbReference type="Gene3D" id="1.20.1050.10">
    <property type="match status" value="1"/>
</dbReference>
<dbReference type="Pfam" id="PF13409">
    <property type="entry name" value="GST_N_2"/>
    <property type="match status" value="1"/>
</dbReference>
<dbReference type="SFLD" id="SFLDG00358">
    <property type="entry name" value="Main_(cytGST)"/>
    <property type="match status" value="1"/>
</dbReference>
<keyword evidence="3" id="KW-1185">Reference proteome</keyword>
<dbReference type="Proteomes" id="UP001175226">
    <property type="component" value="Unassembled WGS sequence"/>
</dbReference>